<organism evidence="1 2">
    <name type="scientific">Microbacterium oryzae</name>
    <dbReference type="NCBI Taxonomy" id="743009"/>
    <lineage>
        <taxon>Bacteria</taxon>
        <taxon>Bacillati</taxon>
        <taxon>Actinomycetota</taxon>
        <taxon>Actinomycetes</taxon>
        <taxon>Micrococcales</taxon>
        <taxon>Microbacteriaceae</taxon>
        <taxon>Microbacterium</taxon>
    </lineage>
</organism>
<gene>
    <name evidence="1" type="ORF">D7D94_04575</name>
</gene>
<evidence type="ECO:0000313" key="1">
    <source>
        <dbReference type="EMBL" id="QGU27019.1"/>
    </source>
</evidence>
<dbReference type="InterPro" id="IPR011749">
    <property type="entry name" value="CHP02243"/>
</dbReference>
<keyword evidence="2" id="KW-1185">Reference proteome</keyword>
<dbReference type="EMBL" id="CP032550">
    <property type="protein sequence ID" value="QGU27019.1"/>
    <property type="molecule type" value="Genomic_DNA"/>
</dbReference>
<dbReference type="NCBIfam" id="TIGR02243">
    <property type="entry name" value="putative baseplate assembly protein"/>
    <property type="match status" value="1"/>
</dbReference>
<name>A0A6I6DZF5_9MICO</name>
<protein>
    <submittedName>
        <fullName evidence="1">Putative baseplate assembly protein</fullName>
    </submittedName>
</protein>
<dbReference type="Proteomes" id="UP000422989">
    <property type="component" value="Chromosome"/>
</dbReference>
<dbReference type="KEGG" id="moj:D7D94_04575"/>
<accession>A0A6I6DZF5</accession>
<evidence type="ECO:0000313" key="2">
    <source>
        <dbReference type="Proteomes" id="UP000422989"/>
    </source>
</evidence>
<proteinExistence type="predicted"/>
<dbReference type="RefSeq" id="WP_156241512.1">
    <property type="nucleotide sequence ID" value="NZ_BAAAZL010000002.1"/>
</dbReference>
<reference evidence="1 2" key="1">
    <citation type="submission" date="2018-09" db="EMBL/GenBank/DDBJ databases">
        <title>Whole genome sequencing of Microbacterium oryzae strain MB-10T.</title>
        <authorList>
            <person name="Das S.K."/>
        </authorList>
    </citation>
    <scope>NUCLEOTIDE SEQUENCE [LARGE SCALE GENOMIC DNA]</scope>
    <source>
        <strain evidence="1 2">MB-10</strain>
    </source>
</reference>
<sequence length="846" mass="91871">MTTYACATRDRAEALRAANASNGIDYLEVEDGPGVVEADRQRKLRVYLLNDAQGPLTSLSARNVVIEGGTRVRGIQVKNASVAGSTVTVEVDRPGDFSVYTLRLVGEGGGPLAGVDQRLASVDFSFKVDCPADFDCDLRGLCSHGREAAVDTPEIDYLARDYQGFRQLLLDRLAVLAPDWTERNPADLGIAIVEALAYSADHLTYRQDAVAMEATLESARRRTSARRHARLVDYRPHDGSNARTWVQVGVADGAGGTVLAAHTMLFTRVPDSPRVLAPDSPELRDAEAASPTVFETMEAVTLQPQRAEMPFYLWGEPECTLPAGATSATLRGHRPLAPGDAVVLTEECGPVTGKRGDADPEHRHAVRLIRVAQTEDEQSAHVEGATAGGAITEIEWDAEDALPFALCLGQRTEDGVAQEVSLARGNIVLADHGRTVQIVPGIGGPPVEPYTVPGPDPRLAFTPGPDHDCGDARSRQRPARYSLTLPFTDLTMTGTIGHAAPGANVREWAAFDDRGSAAAAFRWKADDVRPAVRLVERATGREWLPTRDLLGTNAFLRDFVVELEADGRATIRFGDGEYGARPRAGTVFEVRMRRGNGPAGNIGRGSIGHVVTPTPGITGATNLVPARGGTRAEPIERTRQHAPAAFFVAERAVTAEDYATMAERHPEVQRAVATERYTGGWYTVFLTVDRHGGGAVDARFERELRRFLEKFRMAGHDLEIDGPRFIALEVVLRVCVLPEYYRADVRQALLTRLGRGRRQEGGPAFFHPDEFTFGQPVTLSALLAAAHGVEGVHLVEPIAFQRRGDPRGDALRRGELTVGRMEIARLDNDPSFVERGTLELRMEGGR</sequence>
<dbReference type="OrthoDB" id="9027184at2"/>
<dbReference type="AlphaFoldDB" id="A0A6I6DZF5"/>